<name>A0A0C1Z9M2_9VIBR</name>
<evidence type="ECO:0000313" key="1">
    <source>
        <dbReference type="EMBL" id="KIF52864.1"/>
    </source>
</evidence>
<dbReference type="InterPro" id="IPR014917">
    <property type="entry name" value="DUF1800"/>
</dbReference>
<sequence length="462" mass="52337">MQYYPTQDIISEQRFGFGPLYQHSSPSLEKQLSSKTYWHEAITKLPSTNEVLLELRKLNETKRELKQSPTKKREVQKQIGAFFREQYLRQVEARNQQTLHTPYGFQERLIQFWSNHFAISADTRKVRPIVASVENEVIREHWNGNFVEMLLAVSQHPTMLMFLDNNLSVGPNSKQGLKQGKGLNENLAREIMELHTLGVDSQYTQQDVIELSKAITGWSVGFKAPKVGFQFNSRTHEPGSITLLGKRYSQQGIEQGRACLRDLALHPDTAKHIARKLAQHFLGPSGEGLVEPLSQAYLKGKGDLLPVYRLLIQSALSQSAEAVRFRTSQEWLFAVLRSADVRFTESNDMQMSKSGNKLLGAQRSLGQPPFMAGSPAGWPDKDADYNSPSALTQRWQLANRIARLAVKSAKSQGAKPQAFVEQISQQLYGNALDEHTRLVMNKAPSAEMKLSLLWLSPQFQYR</sequence>
<proteinExistence type="predicted"/>
<dbReference type="EMBL" id="JPRD01000017">
    <property type="protein sequence ID" value="KIF52864.1"/>
    <property type="molecule type" value="Genomic_DNA"/>
</dbReference>
<protein>
    <submittedName>
        <fullName evidence="1">Uncharacterized protein</fullName>
    </submittedName>
</protein>
<dbReference type="PATRIC" id="fig|1229493.5.peg.1458"/>
<dbReference type="RefSeq" id="WP_020195379.1">
    <property type="nucleotide sequence ID" value="NZ_BAOH01000020.1"/>
</dbReference>
<dbReference type="AlphaFoldDB" id="A0A0C1Z9M2"/>
<evidence type="ECO:0000313" key="2">
    <source>
        <dbReference type="Proteomes" id="UP000031586"/>
    </source>
</evidence>
<comment type="caution">
    <text evidence="1">The sequence shown here is derived from an EMBL/GenBank/DDBJ whole genome shotgun (WGS) entry which is preliminary data.</text>
</comment>
<dbReference type="Proteomes" id="UP000031586">
    <property type="component" value="Unassembled WGS sequence"/>
</dbReference>
<reference evidence="1 2" key="1">
    <citation type="submission" date="2014-07" db="EMBL/GenBank/DDBJ databases">
        <title>Unique and conserved regions in Vibrio harveyi and related species in comparison with the shrimp pathogen Vibrio harveyi CAIM 1792.</title>
        <authorList>
            <person name="Espinoza-Valles I."/>
            <person name="Vora G."/>
            <person name="Leekitcharoenphon P."/>
            <person name="Ussery D."/>
            <person name="Hoj L."/>
            <person name="Gomez-Gil B."/>
        </authorList>
    </citation>
    <scope>NUCLEOTIDE SEQUENCE [LARGE SCALE GENOMIC DNA]</scope>
    <source>
        <strain evidence="2">CAIM 1854 / LMG 25443</strain>
    </source>
</reference>
<organism evidence="1 2">
    <name type="scientific">Vibrio owensii CAIM 1854 = LMG 25443</name>
    <dbReference type="NCBI Taxonomy" id="1229493"/>
    <lineage>
        <taxon>Bacteria</taxon>
        <taxon>Pseudomonadati</taxon>
        <taxon>Pseudomonadota</taxon>
        <taxon>Gammaproteobacteria</taxon>
        <taxon>Vibrionales</taxon>
        <taxon>Vibrionaceae</taxon>
        <taxon>Vibrio</taxon>
    </lineage>
</organism>
<dbReference type="Pfam" id="PF08811">
    <property type="entry name" value="DUF1800"/>
    <property type="match status" value="1"/>
</dbReference>
<accession>A0A0C1Z9M2</accession>
<gene>
    <name evidence="1" type="ORF">H735_11810</name>
</gene>